<organism evidence="4 5">
    <name type="scientific">Streptomyces longisporus</name>
    <dbReference type="NCBI Taxonomy" id="1948"/>
    <lineage>
        <taxon>Bacteria</taxon>
        <taxon>Bacillati</taxon>
        <taxon>Actinomycetota</taxon>
        <taxon>Actinomycetes</taxon>
        <taxon>Kitasatosporales</taxon>
        <taxon>Streptomycetaceae</taxon>
        <taxon>Streptomyces</taxon>
    </lineage>
</organism>
<dbReference type="InterPro" id="IPR041698">
    <property type="entry name" value="Methyltransf_25"/>
</dbReference>
<evidence type="ECO:0000313" key="4">
    <source>
        <dbReference type="EMBL" id="GAA2501292.1"/>
    </source>
</evidence>
<dbReference type="CDD" id="cd02440">
    <property type="entry name" value="AdoMet_MTases"/>
    <property type="match status" value="1"/>
</dbReference>
<evidence type="ECO:0000259" key="3">
    <source>
        <dbReference type="Pfam" id="PF13649"/>
    </source>
</evidence>
<sequence>MAADECFTHPQLAAIYDQLDPDRSDLDAYVRMVEEFGARRVLDIGCGTGVFALLLADRGIEVVGCDPARASLDVARAKPGSERVRWICGDVTALPPLQVDLATMTANVAQQIVDAQEWEETLKGAYSALRPGGRLVFETRDPARRAWKEWNREASYKVTEVPGVGAVESWVRLTEVSGPLVSFRWTYAFAATGQVLTSDSTLRFRERHEVEAQLVTQGYVVEDVREAPDRPGREFVFLARRPYRPPLRSDAPSVQMCRREHPQHRRQHHHRRPG</sequence>
<evidence type="ECO:0000313" key="5">
    <source>
        <dbReference type="Proteomes" id="UP001501777"/>
    </source>
</evidence>
<proteinExistence type="predicted"/>
<feature type="region of interest" description="Disordered" evidence="2">
    <location>
        <begin position="246"/>
        <end position="274"/>
    </location>
</feature>
<dbReference type="Gene3D" id="3.40.50.150">
    <property type="entry name" value="Vaccinia Virus protein VP39"/>
    <property type="match status" value="1"/>
</dbReference>
<dbReference type="InterPro" id="IPR029063">
    <property type="entry name" value="SAM-dependent_MTases_sf"/>
</dbReference>
<dbReference type="GO" id="GO:0032259">
    <property type="term" value="P:methylation"/>
    <property type="evidence" value="ECO:0007669"/>
    <property type="project" value="UniProtKB-KW"/>
</dbReference>
<evidence type="ECO:0000256" key="1">
    <source>
        <dbReference type="ARBA" id="ARBA00022679"/>
    </source>
</evidence>
<dbReference type="Proteomes" id="UP001501777">
    <property type="component" value="Unassembled WGS sequence"/>
</dbReference>
<reference evidence="4 5" key="1">
    <citation type="journal article" date="2019" name="Int. J. Syst. Evol. Microbiol.">
        <title>The Global Catalogue of Microorganisms (GCM) 10K type strain sequencing project: providing services to taxonomists for standard genome sequencing and annotation.</title>
        <authorList>
            <consortium name="The Broad Institute Genomics Platform"/>
            <consortium name="The Broad Institute Genome Sequencing Center for Infectious Disease"/>
            <person name="Wu L."/>
            <person name="Ma J."/>
        </authorList>
    </citation>
    <scope>NUCLEOTIDE SEQUENCE [LARGE SCALE GENOMIC DNA]</scope>
    <source>
        <strain evidence="4 5">JCM 4395</strain>
    </source>
</reference>
<dbReference type="PANTHER" id="PTHR43861">
    <property type="entry name" value="TRANS-ACONITATE 2-METHYLTRANSFERASE-RELATED"/>
    <property type="match status" value="1"/>
</dbReference>
<keyword evidence="4" id="KW-0489">Methyltransferase</keyword>
<dbReference type="GO" id="GO:0008168">
    <property type="term" value="F:methyltransferase activity"/>
    <property type="evidence" value="ECO:0007669"/>
    <property type="project" value="UniProtKB-KW"/>
</dbReference>
<dbReference type="SUPFAM" id="SSF53335">
    <property type="entry name" value="S-adenosyl-L-methionine-dependent methyltransferases"/>
    <property type="match status" value="1"/>
</dbReference>
<keyword evidence="1" id="KW-0808">Transferase</keyword>
<name>A0ABN3MFN7_STRLO</name>
<accession>A0ABN3MFN7</accession>
<protein>
    <submittedName>
        <fullName evidence="4">Class I SAM-dependent methyltransferase</fullName>
    </submittedName>
</protein>
<feature type="domain" description="Methyltransferase" evidence="3">
    <location>
        <begin position="41"/>
        <end position="133"/>
    </location>
</feature>
<dbReference type="RefSeq" id="WP_344402742.1">
    <property type="nucleotide sequence ID" value="NZ_BAAASG010000011.1"/>
</dbReference>
<evidence type="ECO:0000256" key="2">
    <source>
        <dbReference type="SAM" id="MobiDB-lite"/>
    </source>
</evidence>
<feature type="compositionally biased region" description="Basic residues" evidence="2">
    <location>
        <begin position="261"/>
        <end position="274"/>
    </location>
</feature>
<dbReference type="Pfam" id="PF13649">
    <property type="entry name" value="Methyltransf_25"/>
    <property type="match status" value="1"/>
</dbReference>
<dbReference type="EMBL" id="BAAASG010000011">
    <property type="protein sequence ID" value="GAA2501292.1"/>
    <property type="molecule type" value="Genomic_DNA"/>
</dbReference>
<comment type="caution">
    <text evidence="4">The sequence shown here is derived from an EMBL/GenBank/DDBJ whole genome shotgun (WGS) entry which is preliminary data.</text>
</comment>
<keyword evidence="5" id="KW-1185">Reference proteome</keyword>
<gene>
    <name evidence="4" type="ORF">GCM10010276_49730</name>
</gene>